<protein>
    <submittedName>
        <fullName evidence="2">Uncharacterized protein</fullName>
    </submittedName>
</protein>
<reference evidence="2 3" key="1">
    <citation type="journal article" date="2018" name="PLoS ONE">
        <title>The draft genome of Kipferlia bialata reveals reductive genome evolution in fornicate parasites.</title>
        <authorList>
            <person name="Tanifuji G."/>
            <person name="Takabayashi S."/>
            <person name="Kume K."/>
            <person name="Takagi M."/>
            <person name="Nakayama T."/>
            <person name="Kamikawa R."/>
            <person name="Inagaki Y."/>
            <person name="Hashimoto T."/>
        </authorList>
    </citation>
    <scope>NUCLEOTIDE SEQUENCE [LARGE SCALE GENOMIC DNA]</scope>
    <source>
        <strain evidence="2">NY0173</strain>
    </source>
</reference>
<dbReference type="PANTHER" id="PTHR38150">
    <property type="entry name" value="EF-HAND DOMAIN-CONTAINING PROTEIN"/>
    <property type="match status" value="1"/>
</dbReference>
<keyword evidence="3" id="KW-1185">Reference proteome</keyword>
<evidence type="ECO:0000256" key="1">
    <source>
        <dbReference type="SAM" id="MobiDB-lite"/>
    </source>
</evidence>
<dbReference type="EMBL" id="BDIP01009121">
    <property type="protein sequence ID" value="GIQ92170.1"/>
    <property type="molecule type" value="Genomic_DNA"/>
</dbReference>
<gene>
    <name evidence="2" type="ORF">KIPB_015796</name>
</gene>
<organism evidence="2 3">
    <name type="scientific">Kipferlia bialata</name>
    <dbReference type="NCBI Taxonomy" id="797122"/>
    <lineage>
        <taxon>Eukaryota</taxon>
        <taxon>Metamonada</taxon>
        <taxon>Carpediemonas-like organisms</taxon>
        <taxon>Kipferlia</taxon>
    </lineage>
</organism>
<evidence type="ECO:0000313" key="2">
    <source>
        <dbReference type="EMBL" id="GIQ92170.1"/>
    </source>
</evidence>
<dbReference type="Proteomes" id="UP000265618">
    <property type="component" value="Unassembled WGS sequence"/>
</dbReference>
<accession>A0A9K3DDB3</accession>
<dbReference type="AlphaFoldDB" id="A0A9K3DDB3"/>
<name>A0A9K3DDB3_9EUKA</name>
<evidence type="ECO:0000313" key="3">
    <source>
        <dbReference type="Proteomes" id="UP000265618"/>
    </source>
</evidence>
<proteinExistence type="predicted"/>
<dbReference type="PANTHER" id="PTHR38150:SF1">
    <property type="entry name" value="PFU DOMAIN-CONTAINING PROTEIN"/>
    <property type="match status" value="1"/>
</dbReference>
<sequence length="129" mass="14352">MELEGCTFQPKLISSPGRDDVGRTVQRKGPVVDRLYRLAGEAKVKRAKAQKQRERDEAESCTFKPQIISKSRNPAVQATYDSARPRSAMVANHIPTSARKRHDEVPSDLQKCTFQPATNSIPFKSAAVD</sequence>
<feature type="region of interest" description="Disordered" evidence="1">
    <location>
        <begin position="1"/>
        <end position="24"/>
    </location>
</feature>
<comment type="caution">
    <text evidence="2">The sequence shown here is derived from an EMBL/GenBank/DDBJ whole genome shotgun (WGS) entry which is preliminary data.</text>
</comment>
<feature type="non-terminal residue" evidence="2">
    <location>
        <position position="1"/>
    </location>
</feature>